<reference evidence="3" key="1">
    <citation type="submission" date="2022-10" db="EMBL/GenBank/DDBJ databases">
        <title>Chryseobacterium sp. nov., a novel bacterial species.</title>
        <authorList>
            <person name="Cao Y."/>
        </authorList>
    </citation>
    <scope>NUCLEOTIDE SEQUENCE</scope>
    <source>
        <strain evidence="3">CCTCC AB2015118</strain>
    </source>
</reference>
<dbReference type="Proteomes" id="UP001073122">
    <property type="component" value="Unassembled WGS sequence"/>
</dbReference>
<comment type="caution">
    <text evidence="3">The sequence shown here is derived from an EMBL/GenBank/DDBJ whole genome shotgun (WGS) entry which is preliminary data.</text>
</comment>
<sequence length="294" mass="34713">MPDLSTKSVFLDFLNFLKKPNDQQIEISTKEKIILLFKFLFFELLLTCAIVFPLDYIIDKFVKLKSESLDYQQNTIYMVFILVVVLVPFTEEIIFRSVLRYNSIFKGRVSREKWNRFFPFLVYTFSIAFGLVHAGNYFNNSITFFLLSPLIVLSQLSGAFVISYIRVRLNFYYGFFYHALWNFVAAILIPSVMILFASPYVDKTTSYTLSIEEKVFFHLNETQTTSLDVRDNKIYKIETTQLYLQDILDLIYGEGKYYVDEYMLDMKFSSKNGISKENFKKMLEKEYEIQNTAD</sequence>
<dbReference type="EMBL" id="JAOVZW010000003">
    <property type="protein sequence ID" value="MCX8523113.1"/>
    <property type="molecule type" value="Genomic_DNA"/>
</dbReference>
<feature type="transmembrane region" description="Helical" evidence="1">
    <location>
        <begin position="120"/>
        <end position="138"/>
    </location>
</feature>
<evidence type="ECO:0000256" key="1">
    <source>
        <dbReference type="SAM" id="Phobius"/>
    </source>
</evidence>
<keyword evidence="4" id="KW-1185">Reference proteome</keyword>
<feature type="transmembrane region" description="Helical" evidence="1">
    <location>
        <begin position="33"/>
        <end position="56"/>
    </location>
</feature>
<gene>
    <name evidence="3" type="ORF">OF897_04150</name>
</gene>
<feature type="transmembrane region" description="Helical" evidence="1">
    <location>
        <begin position="144"/>
        <end position="167"/>
    </location>
</feature>
<dbReference type="GO" id="GO:0008237">
    <property type="term" value="F:metallopeptidase activity"/>
    <property type="evidence" value="ECO:0007669"/>
    <property type="project" value="UniProtKB-KW"/>
</dbReference>
<name>A0ABT3XLV8_9FLAO</name>
<organism evidence="3 4">
    <name type="scientific">Chryseobacterium formosus</name>
    <dbReference type="NCBI Taxonomy" id="1537363"/>
    <lineage>
        <taxon>Bacteria</taxon>
        <taxon>Pseudomonadati</taxon>
        <taxon>Bacteroidota</taxon>
        <taxon>Flavobacteriia</taxon>
        <taxon>Flavobacteriales</taxon>
        <taxon>Weeksellaceae</taxon>
        <taxon>Chryseobacterium group</taxon>
        <taxon>Chryseobacterium</taxon>
    </lineage>
</organism>
<feature type="transmembrane region" description="Helical" evidence="1">
    <location>
        <begin position="179"/>
        <end position="201"/>
    </location>
</feature>
<keyword evidence="1" id="KW-1133">Transmembrane helix</keyword>
<accession>A0ABT3XLV8</accession>
<protein>
    <submittedName>
        <fullName evidence="3">CPBP family intramembrane metalloprotease</fullName>
    </submittedName>
</protein>
<evidence type="ECO:0000313" key="4">
    <source>
        <dbReference type="Proteomes" id="UP001073122"/>
    </source>
</evidence>
<evidence type="ECO:0000313" key="3">
    <source>
        <dbReference type="EMBL" id="MCX8523113.1"/>
    </source>
</evidence>
<keyword evidence="3" id="KW-0482">Metalloprotease</keyword>
<keyword evidence="1" id="KW-0812">Transmembrane</keyword>
<dbReference type="Pfam" id="PF02517">
    <property type="entry name" value="Rce1-like"/>
    <property type="match status" value="1"/>
</dbReference>
<feature type="domain" description="CAAX prenyl protease 2/Lysostaphin resistance protein A-like" evidence="2">
    <location>
        <begin position="76"/>
        <end position="184"/>
    </location>
</feature>
<keyword evidence="3" id="KW-0378">Hydrolase</keyword>
<proteinExistence type="predicted"/>
<keyword evidence="1" id="KW-0472">Membrane</keyword>
<evidence type="ECO:0000259" key="2">
    <source>
        <dbReference type="Pfam" id="PF02517"/>
    </source>
</evidence>
<dbReference type="RefSeq" id="WP_267264434.1">
    <property type="nucleotide sequence ID" value="NZ_JAOVZW010000003.1"/>
</dbReference>
<feature type="transmembrane region" description="Helical" evidence="1">
    <location>
        <begin position="76"/>
        <end position="99"/>
    </location>
</feature>
<dbReference type="InterPro" id="IPR003675">
    <property type="entry name" value="Rce1/LyrA-like_dom"/>
</dbReference>
<keyword evidence="3" id="KW-0645">Protease</keyword>